<name>X6NIY0_RETFI</name>
<gene>
    <name evidence="2" type="ORF">RFI_11216</name>
</gene>
<keyword evidence="3" id="KW-1185">Reference proteome</keyword>
<evidence type="ECO:0000256" key="1">
    <source>
        <dbReference type="SAM" id="MobiDB-lite"/>
    </source>
</evidence>
<evidence type="ECO:0000313" key="3">
    <source>
        <dbReference type="Proteomes" id="UP000023152"/>
    </source>
</evidence>
<organism evidence="2 3">
    <name type="scientific">Reticulomyxa filosa</name>
    <dbReference type="NCBI Taxonomy" id="46433"/>
    <lineage>
        <taxon>Eukaryota</taxon>
        <taxon>Sar</taxon>
        <taxon>Rhizaria</taxon>
        <taxon>Retaria</taxon>
        <taxon>Foraminifera</taxon>
        <taxon>Monothalamids</taxon>
        <taxon>Reticulomyxidae</taxon>
        <taxon>Reticulomyxa</taxon>
    </lineage>
</organism>
<evidence type="ECO:0000313" key="2">
    <source>
        <dbReference type="EMBL" id="ETO25921.1"/>
    </source>
</evidence>
<dbReference type="AlphaFoldDB" id="X6NIY0"/>
<dbReference type="EMBL" id="ASPP01008207">
    <property type="protein sequence ID" value="ETO25921.1"/>
    <property type="molecule type" value="Genomic_DNA"/>
</dbReference>
<protein>
    <submittedName>
        <fullName evidence="2">Uncharacterized protein</fullName>
    </submittedName>
</protein>
<dbReference type="Proteomes" id="UP000023152">
    <property type="component" value="Unassembled WGS sequence"/>
</dbReference>
<comment type="caution">
    <text evidence="2">The sequence shown here is derived from an EMBL/GenBank/DDBJ whole genome shotgun (WGS) entry which is preliminary data.</text>
</comment>
<accession>X6NIY0</accession>
<feature type="compositionally biased region" description="Basic and acidic residues" evidence="1">
    <location>
        <begin position="72"/>
        <end position="84"/>
    </location>
</feature>
<reference evidence="2 3" key="1">
    <citation type="journal article" date="2013" name="Curr. Biol.">
        <title>The Genome of the Foraminiferan Reticulomyxa filosa.</title>
        <authorList>
            <person name="Glockner G."/>
            <person name="Hulsmann N."/>
            <person name="Schleicher M."/>
            <person name="Noegel A.A."/>
            <person name="Eichinger L."/>
            <person name="Gallinger C."/>
            <person name="Pawlowski J."/>
            <person name="Sierra R."/>
            <person name="Euteneuer U."/>
            <person name="Pillet L."/>
            <person name="Moustafa A."/>
            <person name="Platzer M."/>
            <person name="Groth M."/>
            <person name="Szafranski K."/>
            <person name="Schliwa M."/>
        </authorList>
    </citation>
    <scope>NUCLEOTIDE SEQUENCE [LARGE SCALE GENOMIC DNA]</scope>
</reference>
<proteinExistence type="predicted"/>
<sequence>MAQDEEVDVDALIAQANKHAANALEGEDEVSIVEEMFMSDMDFDMNEVDDQDLLEEYAALGLGGDTDDEAGEDVKEDGNDSKADEVDEDMFEGLQKSTLADIPQVHKTFKKKKNEKKNSSTNQHN</sequence>
<feature type="region of interest" description="Disordered" evidence="1">
    <location>
        <begin position="59"/>
        <end position="125"/>
    </location>
</feature>